<protein>
    <submittedName>
        <fullName evidence="1">Uncharacterized protein</fullName>
    </submittedName>
</protein>
<proteinExistence type="predicted"/>
<dbReference type="AlphaFoldDB" id="A0A3A8KGE1"/>
<evidence type="ECO:0000313" key="1">
    <source>
        <dbReference type="EMBL" id="RKH00934.1"/>
    </source>
</evidence>
<keyword evidence="2" id="KW-1185">Reference proteome</keyword>
<dbReference type="InterPro" id="IPR057062">
    <property type="entry name" value="TriTu"/>
</dbReference>
<evidence type="ECO:0000313" key="2">
    <source>
        <dbReference type="Proteomes" id="UP000268313"/>
    </source>
</evidence>
<dbReference type="Pfam" id="PF24689">
    <property type="entry name" value="TriTu"/>
    <property type="match status" value="1"/>
</dbReference>
<sequence length="97" mass="10876">MVDVLRSWCAEQEQALASKGVKVEFFEGGAESAYIDLQSELILSRVSLWENGLCDIESLSVATSEQVMCQHHEGLQRDSLVSLLNGLVNWMKEFREG</sequence>
<name>A0A3A8KGE1_9BACT</name>
<reference evidence="2" key="1">
    <citation type="submission" date="2018-09" db="EMBL/GenBank/DDBJ databases">
        <authorList>
            <person name="Livingstone P.G."/>
            <person name="Whitworth D.E."/>
        </authorList>
    </citation>
    <scope>NUCLEOTIDE SEQUENCE [LARGE SCALE GENOMIC DNA]</scope>
    <source>
        <strain evidence="2">CA043D</strain>
    </source>
</reference>
<organism evidence="1 2">
    <name type="scientific">Corallococcus carmarthensis</name>
    <dbReference type="NCBI Taxonomy" id="2316728"/>
    <lineage>
        <taxon>Bacteria</taxon>
        <taxon>Pseudomonadati</taxon>
        <taxon>Myxococcota</taxon>
        <taxon>Myxococcia</taxon>
        <taxon>Myxococcales</taxon>
        <taxon>Cystobacterineae</taxon>
        <taxon>Myxococcaceae</taxon>
        <taxon>Corallococcus</taxon>
    </lineage>
</organism>
<comment type="caution">
    <text evidence="1">The sequence shown here is derived from an EMBL/GenBank/DDBJ whole genome shotgun (WGS) entry which is preliminary data.</text>
</comment>
<dbReference type="Proteomes" id="UP000268313">
    <property type="component" value="Unassembled WGS sequence"/>
</dbReference>
<dbReference type="EMBL" id="RAWE01000083">
    <property type="protein sequence ID" value="RKH00934.1"/>
    <property type="molecule type" value="Genomic_DNA"/>
</dbReference>
<accession>A0A3A8KGE1</accession>
<gene>
    <name evidence="1" type="ORF">D7X32_22065</name>
</gene>